<dbReference type="EMBL" id="JAUSVX010000012">
    <property type="protein sequence ID" value="MDQ0472605.1"/>
    <property type="molecule type" value="Genomic_DNA"/>
</dbReference>
<keyword evidence="1 2" id="KW-0597">Phosphoprotein</keyword>
<dbReference type="PROSITE" id="PS50110">
    <property type="entry name" value="RESPONSE_REGULATORY"/>
    <property type="match status" value="1"/>
</dbReference>
<sequence>MSEAIFTAGLGLPGLGPIAAADMLAARPAVLVVDDDAAIRMIMADTLRDAGFDVVEAADAADAARLLQQRRDFQVMVTDIHMPGATNGYFLARQVRERWPYVEVLMVSGQALPARRDLDLDCDVLCKPFAGIELVGRVAALARRAAEPEIGGGFVAGSPPALRA</sequence>
<name>A0ABU0JGB7_9HYPH</name>
<dbReference type="InterPro" id="IPR001789">
    <property type="entry name" value="Sig_transdc_resp-reg_receiver"/>
</dbReference>
<dbReference type="InterPro" id="IPR050595">
    <property type="entry name" value="Bact_response_regulator"/>
</dbReference>
<dbReference type="SUPFAM" id="SSF52172">
    <property type="entry name" value="CheY-like"/>
    <property type="match status" value="1"/>
</dbReference>
<feature type="modified residue" description="4-aspartylphosphate" evidence="2">
    <location>
        <position position="79"/>
    </location>
</feature>
<keyword evidence="5" id="KW-1185">Reference proteome</keyword>
<dbReference type="InterPro" id="IPR011006">
    <property type="entry name" value="CheY-like_superfamily"/>
</dbReference>
<accession>A0ABU0JGB7</accession>
<evidence type="ECO:0000259" key="3">
    <source>
        <dbReference type="PROSITE" id="PS50110"/>
    </source>
</evidence>
<dbReference type="GO" id="GO:0003677">
    <property type="term" value="F:DNA binding"/>
    <property type="evidence" value="ECO:0007669"/>
    <property type="project" value="UniProtKB-KW"/>
</dbReference>
<gene>
    <name evidence="4" type="ORF">QO011_005634</name>
</gene>
<dbReference type="PANTHER" id="PTHR44591">
    <property type="entry name" value="STRESS RESPONSE REGULATOR PROTEIN 1"/>
    <property type="match status" value="1"/>
</dbReference>
<evidence type="ECO:0000313" key="5">
    <source>
        <dbReference type="Proteomes" id="UP001242480"/>
    </source>
</evidence>
<evidence type="ECO:0000256" key="1">
    <source>
        <dbReference type="ARBA" id="ARBA00022553"/>
    </source>
</evidence>
<proteinExistence type="predicted"/>
<evidence type="ECO:0000313" key="4">
    <source>
        <dbReference type="EMBL" id="MDQ0472605.1"/>
    </source>
</evidence>
<evidence type="ECO:0000256" key="2">
    <source>
        <dbReference type="PROSITE-ProRule" id="PRU00169"/>
    </source>
</evidence>
<reference evidence="4 5" key="1">
    <citation type="submission" date="2023-07" db="EMBL/GenBank/DDBJ databases">
        <title>Genomic Encyclopedia of Type Strains, Phase IV (KMG-IV): sequencing the most valuable type-strain genomes for metagenomic binning, comparative biology and taxonomic classification.</title>
        <authorList>
            <person name="Goeker M."/>
        </authorList>
    </citation>
    <scope>NUCLEOTIDE SEQUENCE [LARGE SCALE GENOMIC DNA]</scope>
    <source>
        <strain evidence="4 5">DSM 19619</strain>
    </source>
</reference>
<organism evidence="4 5">
    <name type="scientific">Labrys wisconsinensis</name>
    <dbReference type="NCBI Taxonomy" id="425677"/>
    <lineage>
        <taxon>Bacteria</taxon>
        <taxon>Pseudomonadati</taxon>
        <taxon>Pseudomonadota</taxon>
        <taxon>Alphaproteobacteria</taxon>
        <taxon>Hyphomicrobiales</taxon>
        <taxon>Xanthobacteraceae</taxon>
        <taxon>Labrys</taxon>
    </lineage>
</organism>
<dbReference type="Pfam" id="PF00072">
    <property type="entry name" value="Response_reg"/>
    <property type="match status" value="1"/>
</dbReference>
<keyword evidence="4" id="KW-0238">DNA-binding</keyword>
<dbReference type="Gene3D" id="3.40.50.2300">
    <property type="match status" value="1"/>
</dbReference>
<dbReference type="RefSeq" id="WP_307279650.1">
    <property type="nucleotide sequence ID" value="NZ_JAUSVX010000012.1"/>
</dbReference>
<protein>
    <submittedName>
        <fullName evidence="4">DNA-binding response OmpR family regulator</fullName>
    </submittedName>
</protein>
<dbReference type="Proteomes" id="UP001242480">
    <property type="component" value="Unassembled WGS sequence"/>
</dbReference>
<comment type="caution">
    <text evidence="4">The sequence shown here is derived from an EMBL/GenBank/DDBJ whole genome shotgun (WGS) entry which is preliminary data.</text>
</comment>
<feature type="domain" description="Response regulatory" evidence="3">
    <location>
        <begin position="29"/>
        <end position="142"/>
    </location>
</feature>
<dbReference type="PANTHER" id="PTHR44591:SF21">
    <property type="entry name" value="TWO-COMPONENT RESPONSE REGULATOR"/>
    <property type="match status" value="1"/>
</dbReference>
<dbReference type="SMART" id="SM00448">
    <property type="entry name" value="REC"/>
    <property type="match status" value="1"/>
</dbReference>